<feature type="transmembrane region" description="Helical" evidence="7">
    <location>
        <begin position="364"/>
        <end position="386"/>
    </location>
</feature>
<evidence type="ECO:0000256" key="4">
    <source>
        <dbReference type="ARBA" id="ARBA00022989"/>
    </source>
</evidence>
<protein>
    <submittedName>
        <fullName evidence="8">Branched-chain amino acid transport system permease protein</fullName>
    </submittedName>
</protein>
<evidence type="ECO:0000313" key="9">
    <source>
        <dbReference type="Proteomes" id="UP000547528"/>
    </source>
</evidence>
<keyword evidence="3 7" id="KW-0812">Transmembrane</keyword>
<organism evidence="8 9">
    <name type="scientific">Garicola koreensis</name>
    <dbReference type="NCBI Taxonomy" id="1262554"/>
    <lineage>
        <taxon>Bacteria</taxon>
        <taxon>Bacillati</taxon>
        <taxon>Actinomycetota</taxon>
        <taxon>Actinomycetes</taxon>
        <taxon>Micrococcales</taxon>
        <taxon>Micrococcaceae</taxon>
        <taxon>Garicola</taxon>
    </lineage>
</organism>
<feature type="transmembrane region" description="Helical" evidence="7">
    <location>
        <begin position="225"/>
        <end position="243"/>
    </location>
</feature>
<feature type="transmembrane region" description="Helical" evidence="7">
    <location>
        <begin position="146"/>
        <end position="164"/>
    </location>
</feature>
<reference evidence="8 9" key="1">
    <citation type="submission" date="2020-08" db="EMBL/GenBank/DDBJ databases">
        <title>Sequencing the genomes of 1000 actinobacteria strains.</title>
        <authorList>
            <person name="Klenk H.-P."/>
        </authorList>
    </citation>
    <scope>NUCLEOTIDE SEQUENCE [LARGE SCALE GENOMIC DNA]</scope>
    <source>
        <strain evidence="8 9">DSM 28238</strain>
    </source>
</reference>
<dbReference type="PANTHER" id="PTHR30482">
    <property type="entry name" value="HIGH-AFFINITY BRANCHED-CHAIN AMINO ACID TRANSPORT SYSTEM PERMEASE"/>
    <property type="match status" value="1"/>
</dbReference>
<comment type="caution">
    <text evidence="8">The sequence shown here is derived from an EMBL/GenBank/DDBJ whole genome shotgun (WGS) entry which is preliminary data.</text>
</comment>
<evidence type="ECO:0000256" key="6">
    <source>
        <dbReference type="SAM" id="MobiDB-lite"/>
    </source>
</evidence>
<keyword evidence="5 7" id="KW-0472">Membrane</keyword>
<proteinExistence type="predicted"/>
<feature type="transmembrane region" description="Helical" evidence="7">
    <location>
        <begin position="270"/>
        <end position="294"/>
    </location>
</feature>
<evidence type="ECO:0000256" key="1">
    <source>
        <dbReference type="ARBA" id="ARBA00004651"/>
    </source>
</evidence>
<evidence type="ECO:0000313" key="8">
    <source>
        <dbReference type="EMBL" id="MBB3668381.1"/>
    </source>
</evidence>
<gene>
    <name evidence="8" type="ORF">FHX47_002016</name>
</gene>
<dbReference type="Pfam" id="PF02653">
    <property type="entry name" value="BPD_transp_2"/>
    <property type="match status" value="1"/>
</dbReference>
<dbReference type="GO" id="GO:0005886">
    <property type="term" value="C:plasma membrane"/>
    <property type="evidence" value="ECO:0007669"/>
    <property type="project" value="UniProtKB-SubCell"/>
</dbReference>
<evidence type="ECO:0000256" key="2">
    <source>
        <dbReference type="ARBA" id="ARBA00022475"/>
    </source>
</evidence>
<dbReference type="InterPro" id="IPR001851">
    <property type="entry name" value="ABC_transp_permease"/>
</dbReference>
<dbReference type="InterPro" id="IPR043428">
    <property type="entry name" value="LivM-like"/>
</dbReference>
<dbReference type="AlphaFoldDB" id="A0A7W5TR96"/>
<dbReference type="GO" id="GO:0015658">
    <property type="term" value="F:branched-chain amino acid transmembrane transporter activity"/>
    <property type="evidence" value="ECO:0007669"/>
    <property type="project" value="InterPro"/>
</dbReference>
<feature type="transmembrane region" description="Helical" evidence="7">
    <location>
        <begin position="324"/>
        <end position="344"/>
    </location>
</feature>
<evidence type="ECO:0000256" key="7">
    <source>
        <dbReference type="SAM" id="Phobius"/>
    </source>
</evidence>
<feature type="transmembrane region" description="Helical" evidence="7">
    <location>
        <begin position="92"/>
        <end position="113"/>
    </location>
</feature>
<dbReference type="CDD" id="cd06581">
    <property type="entry name" value="TM_PBP1_LivM_like"/>
    <property type="match status" value="1"/>
</dbReference>
<feature type="transmembrane region" description="Helical" evidence="7">
    <location>
        <begin position="120"/>
        <end position="140"/>
    </location>
</feature>
<dbReference type="EMBL" id="JACIBT010000017">
    <property type="protein sequence ID" value="MBB3668381.1"/>
    <property type="molecule type" value="Genomic_DNA"/>
</dbReference>
<feature type="transmembrane region" description="Helical" evidence="7">
    <location>
        <begin position="300"/>
        <end position="317"/>
    </location>
</feature>
<sequence length="411" mass="43751">MSTSTENRYEQSNPPTGKTPAAADQSQRRAVQHRLGTSLSPEQASTAEQAHTRRRKLLRWGIGVAALIILVLLPLLNIRIPGLLPGATYEPGALHLMALCMVYGAIALTYHMFLGVAGMLSFGHALYVGAGAYLLGILLAETGMGLIPAMLITLAGVVALSLVTGSVALRVSGIPFAMVTLAFAQAGSVLVRRNPGGVTGGEEGLRLNTENIPGFLVGVDNTRNVYWMALAALLVTFAVVTWIQRSRAGHLAEAVRENDRRVRVLGLQPYVAKLLIFAVGGTLAGCVGMVYLILQSGANPQAVGAEFTISILVMVVLGGVGSRWGAVVGGVIYTLLVQRMTVFAQSETIQSMPEFIQLPLSEPLFIVGTLFVLVVLFVPGGLAGFVRRMAGRTRWGRRTREAPADLLEQSK</sequence>
<evidence type="ECO:0000256" key="5">
    <source>
        <dbReference type="ARBA" id="ARBA00023136"/>
    </source>
</evidence>
<keyword evidence="4 7" id="KW-1133">Transmembrane helix</keyword>
<keyword evidence="2" id="KW-1003">Cell membrane</keyword>
<name>A0A7W5TR96_9MICC</name>
<dbReference type="Proteomes" id="UP000547528">
    <property type="component" value="Unassembled WGS sequence"/>
</dbReference>
<dbReference type="PANTHER" id="PTHR30482:SF10">
    <property type="entry name" value="HIGH-AFFINITY BRANCHED-CHAIN AMINO ACID TRANSPORT PROTEIN BRAE"/>
    <property type="match status" value="1"/>
</dbReference>
<feature type="transmembrane region" description="Helical" evidence="7">
    <location>
        <begin position="57"/>
        <end position="80"/>
    </location>
</feature>
<feature type="transmembrane region" description="Helical" evidence="7">
    <location>
        <begin position="171"/>
        <end position="191"/>
    </location>
</feature>
<accession>A0A7W5TR96</accession>
<feature type="compositionally biased region" description="Polar residues" evidence="6">
    <location>
        <begin position="1"/>
        <end position="16"/>
    </location>
</feature>
<feature type="region of interest" description="Disordered" evidence="6">
    <location>
        <begin position="1"/>
        <end position="50"/>
    </location>
</feature>
<keyword evidence="9" id="KW-1185">Reference proteome</keyword>
<comment type="subcellular location">
    <subcellularLocation>
        <location evidence="1">Cell membrane</location>
        <topology evidence="1">Multi-pass membrane protein</topology>
    </subcellularLocation>
</comment>
<feature type="compositionally biased region" description="Polar residues" evidence="6">
    <location>
        <begin position="24"/>
        <end position="49"/>
    </location>
</feature>
<evidence type="ECO:0000256" key="3">
    <source>
        <dbReference type="ARBA" id="ARBA00022692"/>
    </source>
</evidence>
<dbReference type="RefSeq" id="WP_183358784.1">
    <property type="nucleotide sequence ID" value="NZ_BAABKR010000016.1"/>
</dbReference>